<evidence type="ECO:0000313" key="3">
    <source>
        <dbReference type="Proteomes" id="UP000245207"/>
    </source>
</evidence>
<feature type="region of interest" description="Disordered" evidence="1">
    <location>
        <begin position="185"/>
        <end position="211"/>
    </location>
</feature>
<proteinExistence type="predicted"/>
<evidence type="ECO:0000256" key="1">
    <source>
        <dbReference type="SAM" id="MobiDB-lite"/>
    </source>
</evidence>
<reference evidence="2 3" key="1">
    <citation type="journal article" date="2018" name="Mol. Plant">
        <title>The genome of Artemisia annua provides insight into the evolution of Asteraceae family and artemisinin biosynthesis.</title>
        <authorList>
            <person name="Shen Q."/>
            <person name="Zhang L."/>
            <person name="Liao Z."/>
            <person name="Wang S."/>
            <person name="Yan T."/>
            <person name="Shi P."/>
            <person name="Liu M."/>
            <person name="Fu X."/>
            <person name="Pan Q."/>
            <person name="Wang Y."/>
            <person name="Lv Z."/>
            <person name="Lu X."/>
            <person name="Zhang F."/>
            <person name="Jiang W."/>
            <person name="Ma Y."/>
            <person name="Chen M."/>
            <person name="Hao X."/>
            <person name="Li L."/>
            <person name="Tang Y."/>
            <person name="Lv G."/>
            <person name="Zhou Y."/>
            <person name="Sun X."/>
            <person name="Brodelius P.E."/>
            <person name="Rose J.K.C."/>
            <person name="Tang K."/>
        </authorList>
    </citation>
    <scope>NUCLEOTIDE SEQUENCE [LARGE SCALE GENOMIC DNA]</scope>
    <source>
        <strain evidence="3">cv. Huhao1</strain>
        <tissue evidence="2">Leaf</tissue>
    </source>
</reference>
<dbReference type="AlphaFoldDB" id="A0A2U1PPD2"/>
<dbReference type="InterPro" id="IPR036890">
    <property type="entry name" value="HATPase_C_sf"/>
</dbReference>
<organism evidence="2 3">
    <name type="scientific">Artemisia annua</name>
    <name type="common">Sweet wormwood</name>
    <dbReference type="NCBI Taxonomy" id="35608"/>
    <lineage>
        <taxon>Eukaryota</taxon>
        <taxon>Viridiplantae</taxon>
        <taxon>Streptophyta</taxon>
        <taxon>Embryophyta</taxon>
        <taxon>Tracheophyta</taxon>
        <taxon>Spermatophyta</taxon>
        <taxon>Magnoliopsida</taxon>
        <taxon>eudicotyledons</taxon>
        <taxon>Gunneridae</taxon>
        <taxon>Pentapetalae</taxon>
        <taxon>asterids</taxon>
        <taxon>campanulids</taxon>
        <taxon>Asterales</taxon>
        <taxon>Asteraceae</taxon>
        <taxon>Asteroideae</taxon>
        <taxon>Anthemideae</taxon>
        <taxon>Artemisiinae</taxon>
        <taxon>Artemisia</taxon>
    </lineage>
</organism>
<accession>A0A2U1PPD2</accession>
<protein>
    <submittedName>
        <fullName evidence="2">Histidine kinase-like ATPase, C-terminal domain-containing protein</fullName>
    </submittedName>
</protein>
<keyword evidence="3" id="KW-1185">Reference proteome</keyword>
<keyword evidence="2" id="KW-0418">Kinase</keyword>
<dbReference type="Proteomes" id="UP000245207">
    <property type="component" value="Unassembled WGS sequence"/>
</dbReference>
<dbReference type="SUPFAM" id="SSF55874">
    <property type="entry name" value="ATPase domain of HSP90 chaperone/DNA topoisomerase II/histidine kinase"/>
    <property type="match status" value="1"/>
</dbReference>
<dbReference type="Gene3D" id="3.30.565.10">
    <property type="entry name" value="Histidine kinase-like ATPase, C-terminal domain"/>
    <property type="match status" value="1"/>
</dbReference>
<dbReference type="PANTHER" id="PTHR23336:SF72">
    <property type="entry name" value="PROTEIN MICRORCHIDIA 5"/>
    <property type="match status" value="1"/>
</dbReference>
<dbReference type="Pfam" id="PF13589">
    <property type="entry name" value="HATPase_c_3"/>
    <property type="match status" value="1"/>
</dbReference>
<dbReference type="InterPro" id="IPR045261">
    <property type="entry name" value="MORC_ATPase"/>
</dbReference>
<keyword evidence="2" id="KW-0808">Transferase</keyword>
<dbReference type="GO" id="GO:0016301">
    <property type="term" value="F:kinase activity"/>
    <property type="evidence" value="ECO:0007669"/>
    <property type="project" value="UniProtKB-KW"/>
</dbReference>
<name>A0A2U1PPD2_ARTAN</name>
<gene>
    <name evidence="2" type="ORF">CTI12_AA132770</name>
</gene>
<dbReference type="GO" id="GO:0016887">
    <property type="term" value="F:ATP hydrolysis activity"/>
    <property type="evidence" value="ECO:0007669"/>
    <property type="project" value="InterPro"/>
</dbReference>
<comment type="caution">
    <text evidence="2">The sequence shown here is derived from an EMBL/GenBank/DDBJ whole genome shotgun (WGS) entry which is preliminary data.</text>
</comment>
<evidence type="ECO:0000313" key="2">
    <source>
        <dbReference type="EMBL" id="PWA87595.1"/>
    </source>
</evidence>
<sequence>MKGSKIDLLMARKKKSGLTVVAATIAQFQAFSLFFLINERNASAGNCKAGEDAVQPSFYVRWKSWRGSPISIVVATMVCARCCFKGTYHIRGCCFAHVFKESMIPASESVSQMSTVNVGCPPVRNTTGQTVMTTAVPLVPIPASDKHQRPHTNTTKMVSQWDSSNVRNVRPRVHTGVSDTIPTATSSEINHNHGSGTNVSKRVSQQRSANVRNVPRRASVHLRYSRASVAELLDNSLDEVRTGATYVKVHVLNNEKDSRSKMFLIEDNGGGMTPDKMRECMSLGYSEKSKLANTIGQYGNGFKTRTMRLGADVLVFTRNRGQDFNRPT</sequence>
<dbReference type="GO" id="GO:0005634">
    <property type="term" value="C:nucleus"/>
    <property type="evidence" value="ECO:0007669"/>
    <property type="project" value="TreeGrafter"/>
</dbReference>
<dbReference type="OrthoDB" id="757982at2759"/>
<dbReference type="PANTHER" id="PTHR23336">
    <property type="entry name" value="ZINC FINGER CW-TYPE COILED-COIL DOMAIN PROTEIN 3"/>
    <property type="match status" value="1"/>
</dbReference>
<dbReference type="EMBL" id="PKPP01000899">
    <property type="protein sequence ID" value="PWA87595.1"/>
    <property type="molecule type" value="Genomic_DNA"/>
</dbReference>